<keyword evidence="1" id="KW-0547">Nucleotide-binding</keyword>
<dbReference type="GO" id="GO:0005524">
    <property type="term" value="F:ATP binding"/>
    <property type="evidence" value="ECO:0007669"/>
    <property type="project" value="UniProtKB-KW"/>
</dbReference>
<keyword evidence="3" id="KW-1133">Transmembrane helix</keyword>
<dbReference type="PANTHER" id="PTHR24223">
    <property type="entry name" value="ATP-BINDING CASSETTE SUB-FAMILY C"/>
    <property type="match status" value="1"/>
</dbReference>
<accession>A0AAW0SAX3</accession>
<gene>
    <name evidence="4" type="ORF">G3M48_009621</name>
</gene>
<sequence>MNSTTVAAAAAATATATVPALTTPFAVPASCTDVFSTTITYHTRVYGDATHYTVYAAFPQTTGGCQALGPNVLRDGATIIVRPGVCPSDWVAYNLKVDDPQYYPNPTDSASVTFEAVCCSSGFSATGTVNDIPSFGPACTRLVSKTHGVTSGQTTTTLTVSAHAAWQIDWMASDAPTLTPQPPSMELCYDVQIPIWTPGTEATGRKKCKSLKESPDKHQYDGLIYVAIVLPTVIGFLLIDPVLFSGTLRANVDSFTDKTDEHVQFVTGEAQLSHGATVARRAPAGLPHARHVLVLDEDDATDSTIQTIISENLRDATVIVVAHKLLTVAGFDKIVVMGQGQVLESGSPAELLD</sequence>
<keyword evidence="5" id="KW-1185">Reference proteome</keyword>
<keyword evidence="2" id="KW-0067">ATP-binding</keyword>
<dbReference type="PANTHER" id="PTHR24223:SF415">
    <property type="entry name" value="FI20190P1"/>
    <property type="match status" value="1"/>
</dbReference>
<dbReference type="InterPro" id="IPR050173">
    <property type="entry name" value="ABC_transporter_C-like"/>
</dbReference>
<evidence type="ECO:0000313" key="4">
    <source>
        <dbReference type="EMBL" id="KAK8150731.1"/>
    </source>
</evidence>
<dbReference type="InterPro" id="IPR027417">
    <property type="entry name" value="P-loop_NTPase"/>
</dbReference>
<reference evidence="4 5" key="1">
    <citation type="submission" date="2020-02" db="EMBL/GenBank/DDBJ databases">
        <title>Comparative genomics of the hypocrealean fungal genus Beauvera.</title>
        <authorList>
            <person name="Showalter D.N."/>
            <person name="Bushley K.E."/>
            <person name="Rehner S.A."/>
        </authorList>
    </citation>
    <scope>NUCLEOTIDE SEQUENCE [LARGE SCALE GENOMIC DNA]</scope>
    <source>
        <strain evidence="4 5">ARSEF4384</strain>
    </source>
</reference>
<feature type="transmembrane region" description="Helical" evidence="3">
    <location>
        <begin position="222"/>
        <end position="239"/>
    </location>
</feature>
<evidence type="ECO:0000256" key="2">
    <source>
        <dbReference type="ARBA" id="ARBA00022840"/>
    </source>
</evidence>
<dbReference type="GO" id="GO:0042626">
    <property type="term" value="F:ATPase-coupled transmembrane transporter activity"/>
    <property type="evidence" value="ECO:0007669"/>
    <property type="project" value="TreeGrafter"/>
</dbReference>
<dbReference type="EMBL" id="JAAHCF010000008">
    <property type="protein sequence ID" value="KAK8150731.1"/>
    <property type="molecule type" value="Genomic_DNA"/>
</dbReference>
<dbReference type="Proteomes" id="UP001397290">
    <property type="component" value="Unassembled WGS sequence"/>
</dbReference>
<keyword evidence="3" id="KW-0472">Membrane</keyword>
<dbReference type="SUPFAM" id="SSF52540">
    <property type="entry name" value="P-loop containing nucleoside triphosphate hydrolases"/>
    <property type="match status" value="1"/>
</dbReference>
<comment type="caution">
    <text evidence="4">The sequence shown here is derived from an EMBL/GenBank/DDBJ whole genome shotgun (WGS) entry which is preliminary data.</text>
</comment>
<proteinExistence type="predicted"/>
<protein>
    <submittedName>
        <fullName evidence="4">Uncharacterized protein</fullName>
    </submittedName>
</protein>
<dbReference type="AlphaFoldDB" id="A0AAW0SAX3"/>
<organism evidence="4 5">
    <name type="scientific">Beauveria asiatica</name>
    <dbReference type="NCBI Taxonomy" id="1069075"/>
    <lineage>
        <taxon>Eukaryota</taxon>
        <taxon>Fungi</taxon>
        <taxon>Dikarya</taxon>
        <taxon>Ascomycota</taxon>
        <taxon>Pezizomycotina</taxon>
        <taxon>Sordariomycetes</taxon>
        <taxon>Hypocreomycetidae</taxon>
        <taxon>Hypocreales</taxon>
        <taxon>Cordycipitaceae</taxon>
        <taxon>Beauveria</taxon>
    </lineage>
</organism>
<name>A0AAW0SAX3_9HYPO</name>
<evidence type="ECO:0000256" key="1">
    <source>
        <dbReference type="ARBA" id="ARBA00022741"/>
    </source>
</evidence>
<evidence type="ECO:0000313" key="5">
    <source>
        <dbReference type="Proteomes" id="UP001397290"/>
    </source>
</evidence>
<dbReference type="GO" id="GO:0016020">
    <property type="term" value="C:membrane"/>
    <property type="evidence" value="ECO:0007669"/>
    <property type="project" value="TreeGrafter"/>
</dbReference>
<evidence type="ECO:0000256" key="3">
    <source>
        <dbReference type="SAM" id="Phobius"/>
    </source>
</evidence>
<dbReference type="Gene3D" id="3.40.50.300">
    <property type="entry name" value="P-loop containing nucleotide triphosphate hydrolases"/>
    <property type="match status" value="1"/>
</dbReference>
<keyword evidence="3" id="KW-0812">Transmembrane</keyword>